<comment type="similarity">
    <text evidence="1">Belongs to the LysR transcriptional regulatory family.</text>
</comment>
<dbReference type="InterPro" id="IPR005119">
    <property type="entry name" value="LysR_subst-bd"/>
</dbReference>
<dbReference type="RefSeq" id="WP_133396659.1">
    <property type="nucleotide sequence ID" value="NZ_SNAA01000008.1"/>
</dbReference>
<dbReference type="GO" id="GO:0003677">
    <property type="term" value="F:DNA binding"/>
    <property type="evidence" value="ECO:0007669"/>
    <property type="project" value="UniProtKB-KW"/>
</dbReference>
<dbReference type="EMBL" id="SNAA01000008">
    <property type="protein sequence ID" value="TDL79648.1"/>
    <property type="molecule type" value="Genomic_DNA"/>
</dbReference>
<comment type="caution">
    <text evidence="6">The sequence shown here is derived from an EMBL/GenBank/DDBJ whole genome shotgun (WGS) entry which is preliminary data.</text>
</comment>
<dbReference type="Pfam" id="PF03466">
    <property type="entry name" value="LysR_substrate"/>
    <property type="match status" value="1"/>
</dbReference>
<dbReference type="SUPFAM" id="SSF46785">
    <property type="entry name" value="Winged helix' DNA-binding domain"/>
    <property type="match status" value="1"/>
</dbReference>
<keyword evidence="3" id="KW-0238">DNA-binding</keyword>
<dbReference type="GO" id="GO:0003700">
    <property type="term" value="F:DNA-binding transcription factor activity"/>
    <property type="evidence" value="ECO:0007669"/>
    <property type="project" value="InterPro"/>
</dbReference>
<dbReference type="PROSITE" id="PS50931">
    <property type="entry name" value="HTH_LYSR"/>
    <property type="match status" value="1"/>
</dbReference>
<dbReference type="CDD" id="cd05466">
    <property type="entry name" value="PBP2_LTTR_substrate"/>
    <property type="match status" value="1"/>
</dbReference>
<name>A0A4R6ABF4_9RHOB</name>
<protein>
    <submittedName>
        <fullName evidence="6">LysR family transcriptional regulator</fullName>
    </submittedName>
</protein>
<dbReference type="PANTHER" id="PTHR30579">
    <property type="entry name" value="TRANSCRIPTIONAL REGULATOR"/>
    <property type="match status" value="1"/>
</dbReference>
<evidence type="ECO:0000256" key="1">
    <source>
        <dbReference type="ARBA" id="ARBA00009437"/>
    </source>
</evidence>
<proteinExistence type="inferred from homology"/>
<dbReference type="PRINTS" id="PR00039">
    <property type="entry name" value="HTHLYSR"/>
</dbReference>
<accession>A0A4R6ABF4</accession>
<feature type="domain" description="HTH lysR-type" evidence="5">
    <location>
        <begin position="6"/>
        <end position="63"/>
    </location>
</feature>
<dbReference type="InterPro" id="IPR000847">
    <property type="entry name" value="LysR_HTH_N"/>
</dbReference>
<reference evidence="6 7" key="1">
    <citation type="submission" date="2019-03" db="EMBL/GenBank/DDBJ databases">
        <title>Primorskyibacter sp. SS33 isolated from sediments.</title>
        <authorList>
            <person name="Xunke S."/>
        </authorList>
    </citation>
    <scope>NUCLEOTIDE SEQUENCE [LARGE SCALE GENOMIC DNA]</scope>
    <source>
        <strain evidence="6 7">SS33</strain>
    </source>
</reference>
<dbReference type="PANTHER" id="PTHR30579:SF3">
    <property type="entry name" value="TRANSCRIPTIONAL REGULATORY PROTEIN"/>
    <property type="match status" value="1"/>
</dbReference>
<sequence length="310" mass="34332">MTHPNLNFDQIRAFLAVVRLGGVGRAAQHLNLTQPAVTARLQKLETALGKALFDRSGGVLRPTRAGELFRTYAERFEQLGNLVQTNVIDDAAIRGALRIGASETVTQCWLPDFVSRLHRRFPSLQIEIDVDISVSLRDALLDRRIDLAFLLGPLSEHRVDNLALPSFELGWYRSPRLERDAAGPEEGDAGFLRYPVISYLRPTRPFRQVRDMLLDRLGPGVRLFPSSSLSASFRLIEAGIGVGALPVALARPFEARGAICRFDPGWVPPPLEFTASYIAEPRSHTVEIAANLAREAAVEHRAITNSYGFT</sequence>
<evidence type="ECO:0000259" key="5">
    <source>
        <dbReference type="PROSITE" id="PS50931"/>
    </source>
</evidence>
<dbReference type="OrthoDB" id="9791253at2"/>
<dbReference type="SUPFAM" id="SSF53850">
    <property type="entry name" value="Periplasmic binding protein-like II"/>
    <property type="match status" value="1"/>
</dbReference>
<dbReference type="InterPro" id="IPR036388">
    <property type="entry name" value="WH-like_DNA-bd_sf"/>
</dbReference>
<evidence type="ECO:0000313" key="7">
    <source>
        <dbReference type="Proteomes" id="UP000295701"/>
    </source>
</evidence>
<evidence type="ECO:0000256" key="4">
    <source>
        <dbReference type="ARBA" id="ARBA00023163"/>
    </source>
</evidence>
<dbReference type="InterPro" id="IPR036390">
    <property type="entry name" value="WH_DNA-bd_sf"/>
</dbReference>
<dbReference type="Gene3D" id="1.10.10.10">
    <property type="entry name" value="Winged helix-like DNA-binding domain superfamily/Winged helix DNA-binding domain"/>
    <property type="match status" value="1"/>
</dbReference>
<evidence type="ECO:0000313" key="6">
    <source>
        <dbReference type="EMBL" id="TDL79648.1"/>
    </source>
</evidence>
<dbReference type="InterPro" id="IPR050176">
    <property type="entry name" value="LTTR"/>
</dbReference>
<dbReference type="Pfam" id="PF00126">
    <property type="entry name" value="HTH_1"/>
    <property type="match status" value="1"/>
</dbReference>
<gene>
    <name evidence="6" type="ORF">E2L08_08565</name>
</gene>
<evidence type="ECO:0000256" key="3">
    <source>
        <dbReference type="ARBA" id="ARBA00023125"/>
    </source>
</evidence>
<organism evidence="6 7">
    <name type="scientific">Palleronia sediminis</name>
    <dbReference type="NCBI Taxonomy" id="2547833"/>
    <lineage>
        <taxon>Bacteria</taxon>
        <taxon>Pseudomonadati</taxon>
        <taxon>Pseudomonadota</taxon>
        <taxon>Alphaproteobacteria</taxon>
        <taxon>Rhodobacterales</taxon>
        <taxon>Roseobacteraceae</taxon>
        <taxon>Palleronia</taxon>
    </lineage>
</organism>
<keyword evidence="2" id="KW-0805">Transcription regulation</keyword>
<dbReference type="Proteomes" id="UP000295701">
    <property type="component" value="Unassembled WGS sequence"/>
</dbReference>
<dbReference type="Gene3D" id="3.40.190.290">
    <property type="match status" value="1"/>
</dbReference>
<keyword evidence="7" id="KW-1185">Reference proteome</keyword>
<evidence type="ECO:0000256" key="2">
    <source>
        <dbReference type="ARBA" id="ARBA00023015"/>
    </source>
</evidence>
<keyword evidence="4" id="KW-0804">Transcription</keyword>
<dbReference type="AlphaFoldDB" id="A0A4R6ABF4"/>